<dbReference type="PANTHER" id="PTHR30600">
    <property type="entry name" value="CYTOCHROME C PEROXIDASE-RELATED"/>
    <property type="match status" value="1"/>
</dbReference>
<dbReference type="EMBL" id="JAUEIE010000006">
    <property type="protein sequence ID" value="MDN0022799.1"/>
    <property type="molecule type" value="Genomic_DNA"/>
</dbReference>
<feature type="signal peptide" evidence="5">
    <location>
        <begin position="1"/>
        <end position="19"/>
    </location>
</feature>
<proteinExistence type="predicted"/>
<dbReference type="InterPro" id="IPR036909">
    <property type="entry name" value="Cyt_c-like_dom_sf"/>
</dbReference>
<accession>A0AAW7JL15</accession>
<evidence type="ECO:0000256" key="1">
    <source>
        <dbReference type="ARBA" id="ARBA00022617"/>
    </source>
</evidence>
<dbReference type="InterPro" id="IPR010538">
    <property type="entry name" value="DHOR"/>
</dbReference>
<evidence type="ECO:0000313" key="9">
    <source>
        <dbReference type="Proteomes" id="UP001167831"/>
    </source>
</evidence>
<dbReference type="Pfam" id="PF06537">
    <property type="entry name" value="DHOR"/>
    <property type="match status" value="1"/>
</dbReference>
<dbReference type="InterPro" id="IPR051395">
    <property type="entry name" value="Cytochrome_c_Peroxidase/MauG"/>
</dbReference>
<evidence type="ECO:0000313" key="8">
    <source>
        <dbReference type="EMBL" id="MDN0025552.1"/>
    </source>
</evidence>
<keyword evidence="9" id="KW-1185">Reference proteome</keyword>
<evidence type="ECO:0000256" key="4">
    <source>
        <dbReference type="PROSITE-ProRule" id="PRU00433"/>
    </source>
</evidence>
<dbReference type="GO" id="GO:0046872">
    <property type="term" value="F:metal ion binding"/>
    <property type="evidence" value="ECO:0007669"/>
    <property type="project" value="UniProtKB-KW"/>
</dbReference>
<dbReference type="Proteomes" id="UP001167831">
    <property type="component" value="Unassembled WGS sequence"/>
</dbReference>
<dbReference type="InterPro" id="IPR009056">
    <property type="entry name" value="Cyt_c-like_dom"/>
</dbReference>
<evidence type="ECO:0000313" key="7">
    <source>
        <dbReference type="EMBL" id="MDN0022799.1"/>
    </source>
</evidence>
<evidence type="ECO:0000256" key="5">
    <source>
        <dbReference type="SAM" id="SignalP"/>
    </source>
</evidence>
<dbReference type="GO" id="GO:0020037">
    <property type="term" value="F:heme binding"/>
    <property type="evidence" value="ECO:0007669"/>
    <property type="project" value="InterPro"/>
</dbReference>
<gene>
    <name evidence="7" type="ORF">QVN81_07185</name>
    <name evidence="8" type="ORF">QVN84_08490</name>
</gene>
<keyword evidence="3 4" id="KW-0408">Iron</keyword>
<feature type="chain" id="PRO_5043700939" evidence="5">
    <location>
        <begin position="20"/>
        <end position="582"/>
    </location>
</feature>
<evidence type="ECO:0000256" key="2">
    <source>
        <dbReference type="ARBA" id="ARBA00022723"/>
    </source>
</evidence>
<dbReference type="Gene3D" id="1.10.760.10">
    <property type="entry name" value="Cytochrome c-like domain"/>
    <property type="match status" value="1"/>
</dbReference>
<keyword evidence="5" id="KW-0732">Signal</keyword>
<dbReference type="PANTHER" id="PTHR30600:SF4">
    <property type="entry name" value="CYTOCHROME C DOMAIN-CONTAINING PROTEIN"/>
    <property type="match status" value="1"/>
</dbReference>
<evidence type="ECO:0000313" key="10">
    <source>
        <dbReference type="Proteomes" id="UP001168478"/>
    </source>
</evidence>
<dbReference type="GO" id="GO:0009055">
    <property type="term" value="F:electron transfer activity"/>
    <property type="evidence" value="ECO:0007669"/>
    <property type="project" value="InterPro"/>
</dbReference>
<keyword evidence="1 4" id="KW-0349">Heme</keyword>
<protein>
    <submittedName>
        <fullName evidence="8">Di-heme oxidoredictase family protein</fullName>
    </submittedName>
</protein>
<dbReference type="Proteomes" id="UP001168478">
    <property type="component" value="Unassembled WGS sequence"/>
</dbReference>
<dbReference type="PROSITE" id="PS51007">
    <property type="entry name" value="CYTC"/>
    <property type="match status" value="2"/>
</dbReference>
<dbReference type="PROSITE" id="PS51257">
    <property type="entry name" value="PROKAR_LIPOPROTEIN"/>
    <property type="match status" value="1"/>
</dbReference>
<name>A0AAW7JL15_9BACT</name>
<reference evidence="8" key="1">
    <citation type="submission" date="2023-06" db="EMBL/GenBank/DDBJ databases">
        <authorList>
            <person name="Zeman M."/>
            <person name="Kubasova T."/>
            <person name="Jahodarova E."/>
            <person name="Nykrynova M."/>
            <person name="Rychlik I."/>
        </authorList>
    </citation>
    <scope>NUCLEOTIDE SEQUENCE</scope>
    <source>
        <strain evidence="8">ET15</strain>
        <strain evidence="7">ET37</strain>
    </source>
</reference>
<sequence length="582" mass="65320">MKNIIKTHFVMLAACSCLAAASCTDDPKDFSGVWQDDDYKYIGKAVGNFSEDEWYPGGRLGTTENIQAGCYEDETPAVNNQGLIDDFNLGEMFFERNVTLNTPPFNGLGPASVRTSCIDCHPAYGHGKRQDTYKAANYGNGYLLVIYNPTDGDNSNDGPFISEVTGMPQTQAVSPFLPPVDENQIDMRWHQVTAMESGLPMEFPDGEKYELIYPEINIPQSAFNTYPKPENIAVRVESTIGIIGTGLIDAIPESALKEQYRAQAEYARMMAEKTGNNADEYINSAMWDLSSDDWASSAYYTNWTSPGALADGTPVSGMIKRYTYALTRASLQDGAGANAMWNIPNVSRPDRPKLYTTQAWADAMSMNADVINAIKNDPTSPYYADGTESGIADAVKNLLSPSTNQFDNRWHNFTPEMSTDNFYAFMVWHRGLAIPRARNLNDKEVQRGKEVFMEIGCASCHRPSWTTGEDNYWTPDVIKDKPLPKYPNQKIYPYSDFVQHKLYMKNDIHNSWCRTTPLWGRGLSLINTGAEDRLHDCRARNEIEAIMWHAYSKKSHAYASAEKFYNLSKADRDAVVKFLRSI</sequence>
<comment type="caution">
    <text evidence="8">The sequence shown here is derived from an EMBL/GenBank/DDBJ whole genome shotgun (WGS) entry which is preliminary data.</text>
</comment>
<dbReference type="AlphaFoldDB" id="A0AAW7JL15"/>
<dbReference type="GO" id="GO:0004130">
    <property type="term" value="F:cytochrome-c peroxidase activity"/>
    <property type="evidence" value="ECO:0007669"/>
    <property type="project" value="TreeGrafter"/>
</dbReference>
<organism evidence="8 10">
    <name type="scientific">Leyella lascolaii</name>
    <dbReference type="NCBI Taxonomy" id="1776379"/>
    <lineage>
        <taxon>Bacteria</taxon>
        <taxon>Pseudomonadati</taxon>
        <taxon>Bacteroidota</taxon>
        <taxon>Bacteroidia</taxon>
        <taxon>Bacteroidales</taxon>
        <taxon>Prevotellaceae</taxon>
        <taxon>Leyella</taxon>
    </lineage>
</organism>
<dbReference type="EMBL" id="JAUEIF010000007">
    <property type="protein sequence ID" value="MDN0025552.1"/>
    <property type="molecule type" value="Genomic_DNA"/>
</dbReference>
<reference evidence="8" key="2">
    <citation type="submission" date="2023-08" db="EMBL/GenBank/DDBJ databases">
        <title>Identification and characterization of horizontal gene transfer across gut microbiota members of farm animals based on homology search.</title>
        <authorList>
            <person name="Schwarzerova J."/>
            <person name="Nykrynova M."/>
            <person name="Jureckova K."/>
            <person name="Cejkova D."/>
            <person name="Rychlik I."/>
        </authorList>
    </citation>
    <scope>NUCLEOTIDE SEQUENCE</scope>
    <source>
        <strain evidence="8">ET15</strain>
        <strain evidence="7">ET37</strain>
    </source>
</reference>
<dbReference type="RefSeq" id="WP_068855134.1">
    <property type="nucleotide sequence ID" value="NZ_CALUKV010000001.1"/>
</dbReference>
<dbReference type="SUPFAM" id="SSF46626">
    <property type="entry name" value="Cytochrome c"/>
    <property type="match status" value="1"/>
</dbReference>
<feature type="domain" description="Cytochrome c" evidence="6">
    <location>
        <begin position="443"/>
        <end position="582"/>
    </location>
</feature>
<evidence type="ECO:0000259" key="6">
    <source>
        <dbReference type="PROSITE" id="PS51007"/>
    </source>
</evidence>
<keyword evidence="2 4" id="KW-0479">Metal-binding</keyword>
<feature type="domain" description="Cytochrome c" evidence="6">
    <location>
        <begin position="85"/>
        <end position="286"/>
    </location>
</feature>
<evidence type="ECO:0000256" key="3">
    <source>
        <dbReference type="ARBA" id="ARBA00023004"/>
    </source>
</evidence>